<sequence>MHGCALLYNPSVYSYAQIPFHPNPSRYDCSFGSSWSGMYIRIQQITKIKLALSSVRECQRSDQMRCGYKELDGKMGPHIKTHATEFLSTFFVFF</sequence>
<organism evidence="1">
    <name type="scientific">Arundo donax</name>
    <name type="common">Giant reed</name>
    <name type="synonym">Donax arundinaceus</name>
    <dbReference type="NCBI Taxonomy" id="35708"/>
    <lineage>
        <taxon>Eukaryota</taxon>
        <taxon>Viridiplantae</taxon>
        <taxon>Streptophyta</taxon>
        <taxon>Embryophyta</taxon>
        <taxon>Tracheophyta</taxon>
        <taxon>Spermatophyta</taxon>
        <taxon>Magnoliopsida</taxon>
        <taxon>Liliopsida</taxon>
        <taxon>Poales</taxon>
        <taxon>Poaceae</taxon>
        <taxon>PACMAD clade</taxon>
        <taxon>Arundinoideae</taxon>
        <taxon>Arundineae</taxon>
        <taxon>Arundo</taxon>
    </lineage>
</organism>
<dbReference type="EMBL" id="GBRH01260932">
    <property type="protein sequence ID" value="JAD36963.1"/>
    <property type="molecule type" value="Transcribed_RNA"/>
</dbReference>
<dbReference type="AlphaFoldDB" id="A0A0A8ZGY0"/>
<reference evidence="1" key="2">
    <citation type="journal article" date="2015" name="Data Brief">
        <title>Shoot transcriptome of the giant reed, Arundo donax.</title>
        <authorList>
            <person name="Barrero R.A."/>
            <person name="Guerrero F.D."/>
            <person name="Moolhuijzen P."/>
            <person name="Goolsby J.A."/>
            <person name="Tidwell J."/>
            <person name="Bellgard S.E."/>
            <person name="Bellgard M.I."/>
        </authorList>
    </citation>
    <scope>NUCLEOTIDE SEQUENCE</scope>
    <source>
        <tissue evidence="1">Shoot tissue taken approximately 20 cm above the soil surface</tissue>
    </source>
</reference>
<proteinExistence type="predicted"/>
<reference evidence="1" key="1">
    <citation type="submission" date="2014-09" db="EMBL/GenBank/DDBJ databases">
        <authorList>
            <person name="Magalhaes I.L.F."/>
            <person name="Oliveira U."/>
            <person name="Santos F.R."/>
            <person name="Vidigal T.H.D.A."/>
            <person name="Brescovit A.D."/>
            <person name="Santos A.J."/>
        </authorList>
    </citation>
    <scope>NUCLEOTIDE SEQUENCE</scope>
    <source>
        <tissue evidence="1">Shoot tissue taken approximately 20 cm above the soil surface</tissue>
    </source>
</reference>
<protein>
    <submittedName>
        <fullName evidence="1">Uncharacterized protein</fullName>
    </submittedName>
</protein>
<name>A0A0A8ZGY0_ARUDO</name>
<evidence type="ECO:0000313" key="1">
    <source>
        <dbReference type="EMBL" id="JAD36963.1"/>
    </source>
</evidence>
<accession>A0A0A8ZGY0</accession>